<dbReference type="EMBL" id="AP023368">
    <property type="protein sequence ID" value="BCK00858.1"/>
    <property type="molecule type" value="Genomic_DNA"/>
</dbReference>
<evidence type="ECO:0000313" key="1">
    <source>
        <dbReference type="EMBL" id="BCK00858.1"/>
    </source>
</evidence>
<reference evidence="1 2" key="2">
    <citation type="submission" date="2020-08" db="EMBL/GenBank/DDBJ databases">
        <authorList>
            <person name="Ueki A."/>
            <person name="Tonouchi A."/>
        </authorList>
    </citation>
    <scope>NUCLEOTIDE SEQUENCE [LARGE SCALE GENOMIC DNA]</scope>
    <source>
        <strain evidence="1 2">CTTW</strain>
    </source>
</reference>
<dbReference type="RefSeq" id="WP_185256489.1">
    <property type="nucleotide sequence ID" value="NZ_AP023368.1"/>
</dbReference>
<sequence length="85" mass="9557">MNSNPFASMVQTIRNDNKSNSSVVYRLGRVITTMPLTVEVAGTRQAGNRLLKNDALISFEIGDRLFLVPIEQEQRYVIICKVVDT</sequence>
<dbReference type="KEGG" id="acht:bsdcttw_38980"/>
<gene>
    <name evidence="1" type="ORF">bsdcttw_38980</name>
</gene>
<evidence type="ECO:0000313" key="2">
    <source>
        <dbReference type="Proteomes" id="UP000515703"/>
    </source>
</evidence>
<evidence type="ECO:0008006" key="3">
    <source>
        <dbReference type="Google" id="ProtNLM"/>
    </source>
</evidence>
<organism evidence="1 2">
    <name type="scientific">Anaerocolumna chitinilytica</name>
    <dbReference type="NCBI Taxonomy" id="1727145"/>
    <lineage>
        <taxon>Bacteria</taxon>
        <taxon>Bacillati</taxon>
        <taxon>Bacillota</taxon>
        <taxon>Clostridia</taxon>
        <taxon>Lachnospirales</taxon>
        <taxon>Lachnospiraceae</taxon>
        <taxon>Anaerocolumna</taxon>
    </lineage>
</organism>
<dbReference type="Proteomes" id="UP000515703">
    <property type="component" value="Chromosome"/>
</dbReference>
<dbReference type="AlphaFoldDB" id="A0A7I8DT14"/>
<reference evidence="1 2" key="1">
    <citation type="submission" date="2020-08" db="EMBL/GenBank/DDBJ databases">
        <title>Draft genome sequencing of an Anaerocolumna strain isolated from anoxic soil subjected to BSD treatment.</title>
        <authorList>
            <person name="Uek A."/>
            <person name="Tonouchi A."/>
        </authorList>
    </citation>
    <scope>NUCLEOTIDE SEQUENCE [LARGE SCALE GENOMIC DNA]</scope>
    <source>
        <strain evidence="1 2">CTTW</strain>
    </source>
</reference>
<proteinExistence type="predicted"/>
<keyword evidence="2" id="KW-1185">Reference proteome</keyword>
<name>A0A7I8DT14_9FIRM</name>
<accession>A0A7I8DT14</accession>
<protein>
    <recommendedName>
        <fullName evidence="3">DUF2577 domain-containing protein</fullName>
    </recommendedName>
</protein>